<dbReference type="Proteomes" id="UP000002938">
    <property type="component" value="Unassembled WGS sequence"/>
</dbReference>
<dbReference type="PANTHER" id="PTHR47566:SF1">
    <property type="entry name" value="PROTEIN NUD1"/>
    <property type="match status" value="1"/>
</dbReference>
<sequence>MRENSIEGMESKIKLKDCGDLLRHCVTECYMSESGMYFLEVESFSDGIKNGTITKESWDRFEKDIEKFKLADKESGAIEVHTDFDSFQDDKDNIDYVLVCYQDFKNHFEYENKVNERFPNEEFRKIIVEHLLDRHDGTTDIFVSDLEVLKSIQYLNLEKENLSDIKGIEEFESLRKLDISYNPITELNVSNLVGLKELYAYDCNLVDIILPTSETLEILDVTLNKLESLNVEKQSVLTRLSCSGNELSELWLSDCPCLEELYCSNNLLSELDLMDNEVLRILECENNQLTVLSTENIETLEFCNISGNSISKDGLLRNKIVNDLFPDENFRKAILQEVFYLDDSSDIRESHLSKIRDEKILLIPNSKISDLTGIENFKNLKILDVSYNPLKELDLSRIDTLKKIYAHNCNLTKIDLPSKILTELSYLDVTHNCISKLDLESQVSLKSVYASHNKLQSINLKECEDLEFLACNHNSLTRLDVTDCINLISLECDNNSIKYLQLENNEELKLLSCDRNDLNHLDVSVCPNLESLSCNNNWIESIDITGVNGLNDISCVGNLRSPQELIEKGIDIEYQPITLKQKLNHIKAHKDNKLSENKSNTDHKKTFKEEMR</sequence>
<dbReference type="PANTHER" id="PTHR47566">
    <property type="match status" value="1"/>
</dbReference>
<keyword evidence="1" id="KW-0433">Leucine-rich repeat</keyword>
<dbReference type="Gene3D" id="3.80.10.10">
    <property type="entry name" value="Ribonuclease Inhibitor"/>
    <property type="match status" value="2"/>
</dbReference>
<proteinExistence type="predicted"/>
<dbReference type="InterPro" id="IPR001611">
    <property type="entry name" value="Leu-rich_rpt"/>
</dbReference>
<dbReference type="EMBL" id="ADMN01000123">
    <property type="protein sequence ID" value="EFF62530.1"/>
    <property type="molecule type" value="Genomic_DNA"/>
</dbReference>
<dbReference type="InterPro" id="IPR032675">
    <property type="entry name" value="LRR_dom_sf"/>
</dbReference>
<name>A0ABP2HXX4_9FIRM</name>
<dbReference type="SUPFAM" id="SSF52058">
    <property type="entry name" value="L domain-like"/>
    <property type="match status" value="2"/>
</dbReference>
<evidence type="ECO:0000256" key="2">
    <source>
        <dbReference type="ARBA" id="ARBA00022737"/>
    </source>
</evidence>
<reference evidence="4 5" key="1">
    <citation type="journal article" date="2011" name="J. Bacteriol.">
        <title>Draft Genome Sequence of Turicibacter sanguinis PC909, Isolated from Human Feces.</title>
        <authorList>
            <person name="Cuiv P.O."/>
            <person name="Klaassens E.S."/>
            <person name="Durkin A.S."/>
            <person name="Harkins D.M."/>
            <person name="Foster L."/>
            <person name="McCorrison J."/>
            <person name="Torralba M."/>
            <person name="Nelson K.E."/>
            <person name="Morrison M."/>
        </authorList>
    </citation>
    <scope>NUCLEOTIDE SEQUENCE [LARGE SCALE GENOMIC DNA]</scope>
    <source>
        <strain evidence="4 5">PC909</strain>
    </source>
</reference>
<dbReference type="RefSeq" id="WP_006785937.1">
    <property type="nucleotide sequence ID" value="NZ_ADMN01000123.1"/>
</dbReference>
<evidence type="ECO:0000313" key="4">
    <source>
        <dbReference type="EMBL" id="EFF62530.1"/>
    </source>
</evidence>
<dbReference type="PROSITE" id="PS51450">
    <property type="entry name" value="LRR"/>
    <property type="match status" value="1"/>
</dbReference>
<dbReference type="InterPro" id="IPR052574">
    <property type="entry name" value="CDIRP"/>
</dbReference>
<protein>
    <submittedName>
        <fullName evidence="4">Leucine Rich repeat protein</fullName>
    </submittedName>
</protein>
<keyword evidence="2" id="KW-0677">Repeat</keyword>
<keyword evidence="5" id="KW-1185">Reference proteome</keyword>
<feature type="region of interest" description="Disordered" evidence="3">
    <location>
        <begin position="590"/>
        <end position="612"/>
    </location>
</feature>
<evidence type="ECO:0000256" key="1">
    <source>
        <dbReference type="ARBA" id="ARBA00022614"/>
    </source>
</evidence>
<organism evidence="4 5">
    <name type="scientific">Turicibacter sanguinis PC909</name>
    <dbReference type="NCBI Taxonomy" id="702450"/>
    <lineage>
        <taxon>Bacteria</taxon>
        <taxon>Bacillati</taxon>
        <taxon>Bacillota</taxon>
        <taxon>Erysipelotrichia</taxon>
        <taxon>Erysipelotrichales</taxon>
        <taxon>Turicibacteraceae</taxon>
        <taxon>Turicibacter</taxon>
    </lineage>
</organism>
<comment type="caution">
    <text evidence="4">The sequence shown here is derived from an EMBL/GenBank/DDBJ whole genome shotgun (WGS) entry which is preliminary data.</text>
</comment>
<dbReference type="Pfam" id="PF00560">
    <property type="entry name" value="LRR_1"/>
    <property type="match status" value="1"/>
</dbReference>
<evidence type="ECO:0000313" key="5">
    <source>
        <dbReference type="Proteomes" id="UP000002938"/>
    </source>
</evidence>
<accession>A0ABP2HXX4</accession>
<evidence type="ECO:0000256" key="3">
    <source>
        <dbReference type="SAM" id="MobiDB-lite"/>
    </source>
</evidence>
<gene>
    <name evidence="4" type="ORF">CUW_1936</name>
</gene>